<dbReference type="GeneID" id="83608753"/>
<protein>
    <submittedName>
        <fullName evidence="1">Uncharacterized protein</fullName>
    </submittedName>
</protein>
<dbReference type="EMBL" id="JARBHI010000030">
    <property type="protein sequence ID" value="MDE1657207.1"/>
    <property type="molecule type" value="Genomic_DNA"/>
</dbReference>
<evidence type="ECO:0000313" key="1">
    <source>
        <dbReference type="EMBL" id="MDE1657207.1"/>
    </source>
</evidence>
<name>A0ABT5V8A9_9ACTO</name>
<sequence>MSVRVDDTITLFELYSPDYPDVPARTLIAYVDDPFMYDRWESGDDEEYTGYEDYRLSAVAKKMAVYSSWEEWNGGREVNDNGVMRPVAKDDPLVGDQLILSVSLAIHGEEFEAGEVDNLTPDVILRGTVRTAELVANALTGQKWWRCEVDCGFLITLALPGDIDPAPAPGTLVDGQALLLGSTGFWEDKEPGVYQLRGQGEL</sequence>
<organism evidence="1 2">
    <name type="scientific">Actinotignum sanguinis</name>
    <dbReference type="NCBI Taxonomy" id="1445614"/>
    <lineage>
        <taxon>Bacteria</taxon>
        <taxon>Bacillati</taxon>
        <taxon>Actinomycetota</taxon>
        <taxon>Actinomycetes</taxon>
        <taxon>Actinomycetales</taxon>
        <taxon>Actinomycetaceae</taxon>
        <taxon>Actinotignum</taxon>
    </lineage>
</organism>
<comment type="caution">
    <text evidence="1">The sequence shown here is derived from an EMBL/GenBank/DDBJ whole genome shotgun (WGS) entry which is preliminary data.</text>
</comment>
<accession>A0ABT5V8A9</accession>
<gene>
    <name evidence="1" type="ORF">PWJ81_09025</name>
</gene>
<reference evidence="1 2" key="1">
    <citation type="submission" date="2023-02" db="EMBL/GenBank/DDBJ databases">
        <title>Defining the Infant Male Urobiome and Moving Towards Mechanisms in Urobiome Research.</title>
        <authorList>
            <person name="Reasoner S."/>
            <person name="Flores V."/>
            <person name="Van Horn G."/>
            <person name="Morales G."/>
            <person name="Peard L."/>
            <person name="Abelson B."/>
            <person name="Manuel C."/>
            <person name="Lee J."/>
            <person name="Baker B."/>
            <person name="Williams T."/>
            <person name="Schmitz J."/>
            <person name="Clayton D."/>
            <person name="Hadjifrangiskou M."/>
        </authorList>
    </citation>
    <scope>NUCLEOTIDE SEQUENCE [LARGE SCALE GENOMIC DNA]</scope>
    <source>
        <strain evidence="1 2">AS1053</strain>
    </source>
</reference>
<keyword evidence="2" id="KW-1185">Reference proteome</keyword>
<proteinExistence type="predicted"/>
<evidence type="ECO:0000313" key="2">
    <source>
        <dbReference type="Proteomes" id="UP001219297"/>
    </source>
</evidence>
<dbReference type="Proteomes" id="UP001219297">
    <property type="component" value="Unassembled WGS sequence"/>
</dbReference>
<dbReference type="RefSeq" id="WP_274734110.1">
    <property type="nucleotide sequence ID" value="NZ_CAMXYX010000045.1"/>
</dbReference>